<keyword evidence="2" id="KW-0808">Transferase</keyword>
<dbReference type="PANTHER" id="PTHR12203">
    <property type="entry name" value="KDEL LYS-ASP-GLU-LEU CONTAINING - RELATED"/>
    <property type="match status" value="1"/>
</dbReference>
<dbReference type="InterPro" id="IPR006598">
    <property type="entry name" value="CAP10"/>
</dbReference>
<feature type="domain" description="Glycosyl transferase CAP10" evidence="4">
    <location>
        <begin position="224"/>
        <end position="439"/>
    </location>
</feature>
<proteinExistence type="inferred from homology"/>
<comment type="caution">
    <text evidence="5">The sequence shown here is derived from an EMBL/GenBank/DDBJ whole genome shotgun (WGS) entry which is preliminary data.</text>
</comment>
<evidence type="ECO:0000256" key="1">
    <source>
        <dbReference type="ARBA" id="ARBA00010118"/>
    </source>
</evidence>
<feature type="region of interest" description="Disordered" evidence="3">
    <location>
        <begin position="31"/>
        <end position="53"/>
    </location>
</feature>
<reference evidence="5 6" key="1">
    <citation type="journal article" date="2024" name="Nat. Commun.">
        <title>Phylogenomics reveals the evolutionary origins of lichenization in chlorophyte algae.</title>
        <authorList>
            <person name="Puginier C."/>
            <person name="Libourel C."/>
            <person name="Otte J."/>
            <person name="Skaloud P."/>
            <person name="Haon M."/>
            <person name="Grisel S."/>
            <person name="Petersen M."/>
            <person name="Berrin J.G."/>
            <person name="Delaux P.M."/>
            <person name="Dal Grande F."/>
            <person name="Keller J."/>
        </authorList>
    </citation>
    <scope>NUCLEOTIDE SEQUENCE [LARGE SCALE GENOMIC DNA]</scope>
    <source>
        <strain evidence="5 6">SAG 2145</strain>
    </source>
</reference>
<dbReference type="AlphaFoldDB" id="A0AAW1QD30"/>
<name>A0AAW1QD30_9CHLO</name>
<gene>
    <name evidence="5" type="ORF">WJX74_001805</name>
</gene>
<evidence type="ECO:0000313" key="5">
    <source>
        <dbReference type="EMBL" id="KAK9819294.1"/>
    </source>
</evidence>
<dbReference type="GO" id="GO:0016740">
    <property type="term" value="F:transferase activity"/>
    <property type="evidence" value="ECO:0007669"/>
    <property type="project" value="UniProtKB-KW"/>
</dbReference>
<comment type="similarity">
    <text evidence="1">Belongs to the glycosyltransferase 90 family.</text>
</comment>
<dbReference type="PANTHER" id="PTHR12203:SF35">
    <property type="entry name" value="PROTEIN O-GLUCOSYLTRANSFERASE 1"/>
    <property type="match status" value="1"/>
</dbReference>
<evidence type="ECO:0000256" key="3">
    <source>
        <dbReference type="SAM" id="MobiDB-lite"/>
    </source>
</evidence>
<accession>A0AAW1QD30</accession>
<dbReference type="Proteomes" id="UP001438707">
    <property type="component" value="Unassembled WGS sequence"/>
</dbReference>
<evidence type="ECO:0000313" key="6">
    <source>
        <dbReference type="Proteomes" id="UP001438707"/>
    </source>
</evidence>
<dbReference type="InterPro" id="IPR051091">
    <property type="entry name" value="O-Glucosyltr/Glycosyltrsf_90"/>
</dbReference>
<evidence type="ECO:0000259" key="4">
    <source>
        <dbReference type="SMART" id="SM00672"/>
    </source>
</evidence>
<protein>
    <recommendedName>
        <fullName evidence="4">Glycosyl transferase CAP10 domain-containing protein</fullName>
    </recommendedName>
</protein>
<dbReference type="Pfam" id="PF05686">
    <property type="entry name" value="Glyco_transf_90"/>
    <property type="match status" value="2"/>
</dbReference>
<evidence type="ECO:0000256" key="2">
    <source>
        <dbReference type="ARBA" id="ARBA00022679"/>
    </source>
</evidence>
<organism evidence="5 6">
    <name type="scientific">Apatococcus lobatus</name>
    <dbReference type="NCBI Taxonomy" id="904363"/>
    <lineage>
        <taxon>Eukaryota</taxon>
        <taxon>Viridiplantae</taxon>
        <taxon>Chlorophyta</taxon>
        <taxon>core chlorophytes</taxon>
        <taxon>Trebouxiophyceae</taxon>
        <taxon>Chlorellales</taxon>
        <taxon>Chlorellaceae</taxon>
        <taxon>Apatococcus</taxon>
    </lineage>
</organism>
<keyword evidence="6" id="KW-1185">Reference proteome</keyword>
<dbReference type="SMART" id="SM00672">
    <property type="entry name" value="CAP10"/>
    <property type="match status" value="1"/>
</dbReference>
<dbReference type="EMBL" id="JALJOS010000048">
    <property type="protein sequence ID" value="KAK9819294.1"/>
    <property type="molecule type" value="Genomic_DNA"/>
</dbReference>
<sequence length="487" mass="54610">MKLARGPRRALFVTALTCLFLVGRSLHHHRRNLSKRRVPPGSPAWASTGGTMSLPEDLPTGLQASSWSIFTRFQQSTDLQPLQAQLLEGVDRDLAPFSQGITLEMVEQAYCRDTQLVTSFRVQILDNQAYIVGETQGYQDLNLKNKRMLASVLQAFPGALPDVDFVVQGSDWIPANLNNSGFQTLAGNSRVTTSFQPQAALQIAGATGSYIQALSGLNASEPDKSPIQNKTYIIVKAHDTHGLLFPDESWLGWAEAKASILSAAKRVKWGNKDSHLLFRGAPTGDREFWLGSKPINTSELDIKLVQDWWSSNRDQYVSPEDQCSNRHLLYFAGYSWASRLKKMLLCGSAVVMHPSPYFGFWWHLLQHGKHVHVMKPISSRKRAAKELTAVVHELQDSEARTKEMAANGQWLAREVLTPKAALSYWQKLLVEYAKLQRFKPTLHPDALTLHASISQPQQDVVILHEARTCSVCAQKRKVKYGPRHRLQ</sequence>